<dbReference type="GO" id="GO:0016020">
    <property type="term" value="C:membrane"/>
    <property type="evidence" value="ECO:0007669"/>
    <property type="project" value="UniProtKB-SubCell"/>
</dbReference>
<evidence type="ECO:0000313" key="8">
    <source>
        <dbReference type="Proteomes" id="UP000031668"/>
    </source>
</evidence>
<name>A0A0C2JYS2_THEKT</name>
<evidence type="ECO:0000256" key="5">
    <source>
        <dbReference type="SAM" id="Phobius"/>
    </source>
</evidence>
<feature type="transmembrane region" description="Helical" evidence="5">
    <location>
        <begin position="138"/>
        <end position="159"/>
    </location>
</feature>
<dbReference type="GO" id="GO:0006820">
    <property type="term" value="P:monoatomic anion transport"/>
    <property type="evidence" value="ECO:0007669"/>
    <property type="project" value="TreeGrafter"/>
</dbReference>
<keyword evidence="3 5" id="KW-1133">Transmembrane helix</keyword>
<feature type="transmembrane region" description="Helical" evidence="5">
    <location>
        <begin position="20"/>
        <end position="44"/>
    </location>
</feature>
<dbReference type="PANTHER" id="PTHR11662">
    <property type="entry name" value="SOLUTE CARRIER FAMILY 17"/>
    <property type="match status" value="1"/>
</dbReference>
<dbReference type="Gene3D" id="1.20.1250.20">
    <property type="entry name" value="MFS general substrate transporter like domains"/>
    <property type="match status" value="2"/>
</dbReference>
<dbReference type="AlphaFoldDB" id="A0A0C2JYS2"/>
<feature type="transmembrane region" description="Helical" evidence="5">
    <location>
        <begin position="174"/>
        <end position="198"/>
    </location>
</feature>
<evidence type="ECO:0000256" key="2">
    <source>
        <dbReference type="ARBA" id="ARBA00022692"/>
    </source>
</evidence>
<evidence type="ECO:0000256" key="3">
    <source>
        <dbReference type="ARBA" id="ARBA00022989"/>
    </source>
</evidence>
<feature type="transmembrane region" description="Helical" evidence="5">
    <location>
        <begin position="111"/>
        <end position="132"/>
    </location>
</feature>
<feature type="transmembrane region" description="Helical" evidence="5">
    <location>
        <begin position="348"/>
        <end position="367"/>
    </location>
</feature>
<feature type="transmembrane region" description="Helical" evidence="5">
    <location>
        <begin position="274"/>
        <end position="299"/>
    </location>
</feature>
<dbReference type="EMBL" id="JWZT01000313">
    <property type="protein sequence ID" value="KII74708.1"/>
    <property type="molecule type" value="Genomic_DNA"/>
</dbReference>
<keyword evidence="4 5" id="KW-0472">Membrane</keyword>
<feature type="transmembrane region" description="Helical" evidence="5">
    <location>
        <begin position="204"/>
        <end position="226"/>
    </location>
</feature>
<dbReference type="InterPro" id="IPR036259">
    <property type="entry name" value="MFS_trans_sf"/>
</dbReference>
<evidence type="ECO:0000256" key="1">
    <source>
        <dbReference type="ARBA" id="ARBA00004141"/>
    </source>
</evidence>
<keyword evidence="8" id="KW-1185">Reference proteome</keyword>
<accession>A0A0C2JYS2</accession>
<dbReference type="Proteomes" id="UP000031668">
    <property type="component" value="Unassembled WGS sequence"/>
</dbReference>
<feature type="transmembrane region" description="Helical" evidence="5">
    <location>
        <begin position="373"/>
        <end position="395"/>
    </location>
</feature>
<dbReference type="OMA" id="AYEIHIN"/>
<gene>
    <name evidence="7" type="ORF">RF11_15109</name>
</gene>
<dbReference type="InterPro" id="IPR011701">
    <property type="entry name" value="MFS"/>
</dbReference>
<sequence length="500" mass="56794">MILKRFKNFHNYRWFVYFSVWLLLLALCIIRASFSVAVIGLVTISADSQVQTQGSPSDATCPPKYVNPNIEIEKNTIKYEWTKVQTEVSIFIFNLGYMAGHLPGTIATLRFGTYCVMVLVIFGCTLLTMMSIYVAPYYWLFVTIRTLIGFLSGCMYPIVNETIAEYAPAKERSLILMFVHTANLMACAIIFPVGGYFIQNFINGWKLVYVTSAVFGLLSGILWALCGHSNPEENPFMSHKEQDYITKAIYPKGRPPKKTFYNIPHKKIWTDKQLYLNCLVHYGKLQILYATLLGVVKYFRTFFSLSPLESGLYGVIPFLGESFLQLIYSPLSRLIYRDRISISQQRKINTLLGAIGCSAFLFAVGFVNCHHLSAGVALQTMSLMFLAPYQGGYFVGIVERYGRYCGYAYSIINIFGSLSGLVQRCIIIFLGFKMDYRPTLQWSFFITAAISFACSVPFFVFGDSTRPEWVDAASEKPKITGHTPIPLYNRNNRPRRVQNI</sequence>
<reference evidence="7 8" key="1">
    <citation type="journal article" date="2014" name="Genome Biol. Evol.">
        <title>The genome of the myxosporean Thelohanellus kitauei shows adaptations to nutrient acquisition within its fish host.</title>
        <authorList>
            <person name="Yang Y."/>
            <person name="Xiong J."/>
            <person name="Zhou Z."/>
            <person name="Huo F."/>
            <person name="Miao W."/>
            <person name="Ran C."/>
            <person name="Liu Y."/>
            <person name="Zhang J."/>
            <person name="Feng J."/>
            <person name="Wang M."/>
            <person name="Wang M."/>
            <person name="Wang L."/>
            <person name="Yao B."/>
        </authorList>
    </citation>
    <scope>NUCLEOTIDE SEQUENCE [LARGE SCALE GENOMIC DNA]</scope>
    <source>
        <strain evidence="7">Wuqing</strain>
    </source>
</reference>
<proteinExistence type="predicted"/>
<keyword evidence="2 5" id="KW-0812">Transmembrane</keyword>
<comment type="caution">
    <text evidence="7">The sequence shown here is derived from an EMBL/GenBank/DDBJ whole genome shotgun (WGS) entry which is preliminary data.</text>
</comment>
<comment type="subcellular location">
    <subcellularLocation>
        <location evidence="1">Membrane</location>
        <topology evidence="1">Multi-pass membrane protein</topology>
    </subcellularLocation>
</comment>
<dbReference type="Pfam" id="PF07690">
    <property type="entry name" value="MFS_1"/>
    <property type="match status" value="1"/>
</dbReference>
<protein>
    <submittedName>
        <fullName evidence="7">Sialin</fullName>
    </submittedName>
</protein>
<dbReference type="OrthoDB" id="2985014at2759"/>
<dbReference type="InterPro" id="IPR050382">
    <property type="entry name" value="MFS_Na/Anion_cotransporter"/>
</dbReference>
<dbReference type="PANTHER" id="PTHR11662:SF399">
    <property type="entry name" value="FI19708P1-RELATED"/>
    <property type="match status" value="1"/>
</dbReference>
<evidence type="ECO:0000259" key="6">
    <source>
        <dbReference type="PROSITE" id="PS50850"/>
    </source>
</evidence>
<feature type="transmembrane region" description="Helical" evidence="5">
    <location>
        <begin position="442"/>
        <end position="461"/>
    </location>
</feature>
<evidence type="ECO:0000256" key="4">
    <source>
        <dbReference type="ARBA" id="ARBA00023136"/>
    </source>
</evidence>
<dbReference type="PROSITE" id="PS50850">
    <property type="entry name" value="MFS"/>
    <property type="match status" value="1"/>
</dbReference>
<feature type="transmembrane region" description="Helical" evidence="5">
    <location>
        <begin position="311"/>
        <end position="328"/>
    </location>
</feature>
<feature type="transmembrane region" description="Helical" evidence="5">
    <location>
        <begin position="407"/>
        <end position="430"/>
    </location>
</feature>
<feature type="domain" description="Major facilitator superfamily (MFS) profile" evidence="6">
    <location>
        <begin position="21"/>
        <end position="466"/>
    </location>
</feature>
<organism evidence="7 8">
    <name type="scientific">Thelohanellus kitauei</name>
    <name type="common">Myxosporean</name>
    <dbReference type="NCBI Taxonomy" id="669202"/>
    <lineage>
        <taxon>Eukaryota</taxon>
        <taxon>Metazoa</taxon>
        <taxon>Cnidaria</taxon>
        <taxon>Myxozoa</taxon>
        <taxon>Myxosporea</taxon>
        <taxon>Bivalvulida</taxon>
        <taxon>Platysporina</taxon>
        <taxon>Myxobolidae</taxon>
        <taxon>Thelohanellus</taxon>
    </lineage>
</organism>
<dbReference type="GO" id="GO:0022857">
    <property type="term" value="F:transmembrane transporter activity"/>
    <property type="evidence" value="ECO:0007669"/>
    <property type="project" value="InterPro"/>
</dbReference>
<dbReference type="SUPFAM" id="SSF103473">
    <property type="entry name" value="MFS general substrate transporter"/>
    <property type="match status" value="1"/>
</dbReference>
<evidence type="ECO:0000313" key="7">
    <source>
        <dbReference type="EMBL" id="KII74708.1"/>
    </source>
</evidence>
<dbReference type="InterPro" id="IPR020846">
    <property type="entry name" value="MFS_dom"/>
</dbReference>